<dbReference type="Proteomes" id="UP000494216">
    <property type="component" value="Unassembled WGS sequence"/>
</dbReference>
<protein>
    <submittedName>
        <fullName evidence="1">Uncharacterized protein</fullName>
    </submittedName>
</protein>
<dbReference type="EMBL" id="CADCXN010000059">
    <property type="protein sequence ID" value="CAA9890942.1"/>
    <property type="molecule type" value="Genomic_DNA"/>
</dbReference>
<organism evidence="1 2">
    <name type="scientific">Candidatus Methylobacter favarea</name>
    <dbReference type="NCBI Taxonomy" id="2707345"/>
    <lineage>
        <taxon>Bacteria</taxon>
        <taxon>Pseudomonadati</taxon>
        <taxon>Pseudomonadota</taxon>
        <taxon>Gammaproteobacteria</taxon>
        <taxon>Methylococcales</taxon>
        <taxon>Methylococcaceae</taxon>
        <taxon>Methylobacter</taxon>
    </lineage>
</organism>
<gene>
    <name evidence="1" type="ORF">METHB2_300020</name>
</gene>
<accession>A0A8S0XSP7</accession>
<sequence length="69" mass="7799">MNRPPARDTDLSLSLSQIAVNEDDYQLFLDIRCRDSAQGKELCASQKVKDIRSAFRPYINDALARAAQQ</sequence>
<evidence type="ECO:0000313" key="2">
    <source>
        <dbReference type="Proteomes" id="UP000494216"/>
    </source>
</evidence>
<proteinExistence type="predicted"/>
<keyword evidence="2" id="KW-1185">Reference proteome</keyword>
<dbReference type="AlphaFoldDB" id="A0A8S0XSP7"/>
<evidence type="ECO:0000313" key="1">
    <source>
        <dbReference type="EMBL" id="CAA9890942.1"/>
    </source>
</evidence>
<comment type="caution">
    <text evidence="1">The sequence shown here is derived from an EMBL/GenBank/DDBJ whole genome shotgun (WGS) entry which is preliminary data.</text>
</comment>
<reference evidence="1 2" key="1">
    <citation type="submission" date="2020-02" db="EMBL/GenBank/DDBJ databases">
        <authorList>
            <person name="Hogendoorn C."/>
        </authorList>
    </citation>
    <scope>NUCLEOTIDE SEQUENCE [LARGE SCALE GENOMIC DNA]</scope>
    <source>
        <strain evidence="1">METHB21</strain>
    </source>
</reference>
<name>A0A8S0XSP7_9GAMM</name>